<dbReference type="InterPro" id="IPR000843">
    <property type="entry name" value="HTH_LacI"/>
</dbReference>
<reference evidence="5" key="1">
    <citation type="submission" date="2024-05" db="EMBL/GenBank/DDBJ databases">
        <authorList>
            <person name="Cai S.Y."/>
            <person name="Jin L.M."/>
            <person name="Li H.R."/>
        </authorList>
    </citation>
    <scope>NUCLEOTIDE SEQUENCE</scope>
    <source>
        <strain evidence="5">A5-74</strain>
    </source>
</reference>
<dbReference type="Pfam" id="PF13377">
    <property type="entry name" value="Peripla_BP_3"/>
    <property type="match status" value="1"/>
</dbReference>
<gene>
    <name evidence="5" type="ORF">ABLG96_08080</name>
</gene>
<dbReference type="PROSITE" id="PS50932">
    <property type="entry name" value="HTH_LACI_2"/>
    <property type="match status" value="1"/>
</dbReference>
<proteinExistence type="predicted"/>
<dbReference type="InterPro" id="IPR028082">
    <property type="entry name" value="Peripla_BP_I"/>
</dbReference>
<evidence type="ECO:0000259" key="4">
    <source>
        <dbReference type="PROSITE" id="PS50932"/>
    </source>
</evidence>
<evidence type="ECO:0000256" key="2">
    <source>
        <dbReference type="ARBA" id="ARBA00023125"/>
    </source>
</evidence>
<dbReference type="RefSeq" id="WP_353650846.1">
    <property type="nucleotide sequence ID" value="NZ_CP159218.1"/>
</dbReference>
<accession>A0AAU8DVJ7</accession>
<dbReference type="InterPro" id="IPR010982">
    <property type="entry name" value="Lambda_DNA-bd_dom_sf"/>
</dbReference>
<dbReference type="Pfam" id="PF00356">
    <property type="entry name" value="LacI"/>
    <property type="match status" value="1"/>
</dbReference>
<organism evidence="5">
    <name type="scientific">Nakamurella sp. A5-74</name>
    <dbReference type="NCBI Taxonomy" id="3158264"/>
    <lineage>
        <taxon>Bacteria</taxon>
        <taxon>Bacillati</taxon>
        <taxon>Actinomycetota</taxon>
        <taxon>Actinomycetes</taxon>
        <taxon>Nakamurellales</taxon>
        <taxon>Nakamurellaceae</taxon>
        <taxon>Nakamurella</taxon>
    </lineage>
</organism>
<name>A0AAU8DVJ7_9ACTN</name>
<dbReference type="GO" id="GO:0000976">
    <property type="term" value="F:transcription cis-regulatory region binding"/>
    <property type="evidence" value="ECO:0007669"/>
    <property type="project" value="TreeGrafter"/>
</dbReference>
<dbReference type="GO" id="GO:0003700">
    <property type="term" value="F:DNA-binding transcription factor activity"/>
    <property type="evidence" value="ECO:0007669"/>
    <property type="project" value="TreeGrafter"/>
</dbReference>
<dbReference type="AlphaFoldDB" id="A0AAU8DVJ7"/>
<dbReference type="EMBL" id="CP159218">
    <property type="protein sequence ID" value="XCG65237.1"/>
    <property type="molecule type" value="Genomic_DNA"/>
</dbReference>
<protein>
    <submittedName>
        <fullName evidence="5">Substrate-binding domain-containing protein</fullName>
    </submittedName>
</protein>
<dbReference type="CDD" id="cd01392">
    <property type="entry name" value="HTH_LacI"/>
    <property type="match status" value="1"/>
</dbReference>
<sequence length="334" mass="36286">MATTLRDVADRARVSVRSVSNVVTGFQHVSPRMRERVEKAIAELDYRPNPVARTLRTGRTGLLMLVVPEIDVPYFSQLARDVIVAAGEQGYRVMIDQTGHDHDRERALLRAGDPSMLVDGMLFAPLATQEELDGIRSASTHPLVLLGEHSFDGRFDHVAVDNVQAAFDATRHLLDSGRTRIAAIGAQPKLGYTTPLQRTEGFVRAMQEADLGATADLIRSAPRYGRADGYTAAGELLAAHPELDAIFCYSDLLAIGAIRAIFDAGRSVPDDIAVIGVDDIEEGRFARPALSTVSLDTAFIAEQAVRRIAARIDDPDTAAQEVIAPHRVLARESS</sequence>
<evidence type="ECO:0000256" key="1">
    <source>
        <dbReference type="ARBA" id="ARBA00023015"/>
    </source>
</evidence>
<dbReference type="PANTHER" id="PTHR30146:SF153">
    <property type="entry name" value="LACTOSE OPERON REPRESSOR"/>
    <property type="match status" value="1"/>
</dbReference>
<keyword evidence="1" id="KW-0805">Transcription regulation</keyword>
<dbReference type="InterPro" id="IPR046335">
    <property type="entry name" value="LacI/GalR-like_sensor"/>
</dbReference>
<dbReference type="SMART" id="SM00354">
    <property type="entry name" value="HTH_LACI"/>
    <property type="match status" value="1"/>
</dbReference>
<dbReference type="SUPFAM" id="SSF53822">
    <property type="entry name" value="Periplasmic binding protein-like I"/>
    <property type="match status" value="1"/>
</dbReference>
<dbReference type="PROSITE" id="PS00356">
    <property type="entry name" value="HTH_LACI_1"/>
    <property type="match status" value="1"/>
</dbReference>
<evidence type="ECO:0000313" key="5">
    <source>
        <dbReference type="EMBL" id="XCG65237.1"/>
    </source>
</evidence>
<dbReference type="SUPFAM" id="SSF47413">
    <property type="entry name" value="lambda repressor-like DNA-binding domains"/>
    <property type="match status" value="1"/>
</dbReference>
<dbReference type="Gene3D" id="1.10.260.40">
    <property type="entry name" value="lambda repressor-like DNA-binding domains"/>
    <property type="match status" value="1"/>
</dbReference>
<keyword evidence="2" id="KW-0238">DNA-binding</keyword>
<keyword evidence="3" id="KW-0804">Transcription</keyword>
<dbReference type="PANTHER" id="PTHR30146">
    <property type="entry name" value="LACI-RELATED TRANSCRIPTIONAL REPRESSOR"/>
    <property type="match status" value="1"/>
</dbReference>
<evidence type="ECO:0000256" key="3">
    <source>
        <dbReference type="ARBA" id="ARBA00023163"/>
    </source>
</evidence>
<dbReference type="Gene3D" id="3.40.50.2300">
    <property type="match status" value="2"/>
</dbReference>
<dbReference type="CDD" id="cd06267">
    <property type="entry name" value="PBP1_LacI_sugar_binding-like"/>
    <property type="match status" value="1"/>
</dbReference>
<feature type="domain" description="HTH lacI-type" evidence="4">
    <location>
        <begin position="3"/>
        <end position="57"/>
    </location>
</feature>